<keyword evidence="1" id="KW-0175">Coiled coil</keyword>
<evidence type="ECO:0000256" key="2">
    <source>
        <dbReference type="SAM" id="MobiDB-lite"/>
    </source>
</evidence>
<feature type="coiled-coil region" evidence="1">
    <location>
        <begin position="115"/>
        <end position="142"/>
    </location>
</feature>
<dbReference type="InterPro" id="IPR045755">
    <property type="entry name" value="FtsL-like"/>
</dbReference>
<feature type="compositionally biased region" description="Pro residues" evidence="2">
    <location>
        <begin position="21"/>
        <end position="39"/>
    </location>
</feature>
<evidence type="ECO:0000313" key="5">
    <source>
        <dbReference type="Proteomes" id="UP001176429"/>
    </source>
</evidence>
<dbReference type="Pfam" id="PF19579">
    <property type="entry name" value="FtsL_2"/>
    <property type="match status" value="1"/>
</dbReference>
<proteinExistence type="predicted"/>
<accession>A0ABT9BG46</accession>
<keyword evidence="3" id="KW-1133">Transmembrane helix</keyword>
<feature type="region of interest" description="Disordered" evidence="2">
    <location>
        <begin position="1"/>
        <end position="63"/>
    </location>
</feature>
<organism evidence="4 5">
    <name type="scientific">Hymenobacter aranciens</name>
    <dbReference type="NCBI Taxonomy" id="3063996"/>
    <lineage>
        <taxon>Bacteria</taxon>
        <taxon>Pseudomonadati</taxon>
        <taxon>Bacteroidota</taxon>
        <taxon>Cytophagia</taxon>
        <taxon>Cytophagales</taxon>
        <taxon>Hymenobacteraceae</taxon>
        <taxon>Hymenobacter</taxon>
    </lineage>
</organism>
<reference evidence="4" key="1">
    <citation type="submission" date="2023-07" db="EMBL/GenBank/DDBJ databases">
        <authorList>
            <person name="Kim M.K."/>
        </authorList>
    </citation>
    <scope>NUCLEOTIDE SEQUENCE</scope>
    <source>
        <strain evidence="4">ASUV-10-1</strain>
    </source>
</reference>
<feature type="transmembrane region" description="Helical" evidence="3">
    <location>
        <begin position="94"/>
        <end position="114"/>
    </location>
</feature>
<keyword evidence="3" id="KW-0472">Membrane</keyword>
<evidence type="ECO:0000313" key="4">
    <source>
        <dbReference type="EMBL" id="MDO7876669.1"/>
    </source>
</evidence>
<protein>
    <submittedName>
        <fullName evidence="4">FtsL-like putative cell division protein</fullName>
    </submittedName>
</protein>
<keyword evidence="5" id="KW-1185">Reference proteome</keyword>
<gene>
    <name evidence="4" type="ORF">Q5H93_18125</name>
</gene>
<evidence type="ECO:0000256" key="3">
    <source>
        <dbReference type="SAM" id="Phobius"/>
    </source>
</evidence>
<keyword evidence="3" id="KW-0812">Transmembrane</keyword>
<feature type="region of interest" description="Disordered" evidence="2">
    <location>
        <begin position="253"/>
        <end position="323"/>
    </location>
</feature>
<evidence type="ECO:0000256" key="1">
    <source>
        <dbReference type="SAM" id="Coils"/>
    </source>
</evidence>
<comment type="caution">
    <text evidence="4">The sequence shown here is derived from an EMBL/GenBank/DDBJ whole genome shotgun (WGS) entry which is preliminary data.</text>
</comment>
<dbReference type="EMBL" id="JAUQSY010000013">
    <property type="protein sequence ID" value="MDO7876669.1"/>
    <property type="molecule type" value="Genomic_DNA"/>
</dbReference>
<dbReference type="Proteomes" id="UP001176429">
    <property type="component" value="Unassembled WGS sequence"/>
</dbReference>
<dbReference type="RefSeq" id="WP_305008044.1">
    <property type="nucleotide sequence ID" value="NZ_JAUQSY010000013.1"/>
</dbReference>
<sequence>MAANTFRPNGAPRRANVPRPVSAPEPEVAPAPIVVPEPEPLAVKEKKHKKERPTPVEVEEQPERAPRSSWSIFSLLDRLTSVDGLFREGLPVHYLPHLLFVMLLTLLYIGNTHYGNRMNRNIMRLKQETEDLRADYTTLKSDYMEASKQSEVARKVAAFGLVESSSPPFRITVPAGHLDAAELELMPVLTADTLSARAARDSIAAHIADSLAGRQRRLAAGDEDDGPEIIGAPPQELDGDTAAVAARSNAVRRALATGRSSKAVGDKAKSTKKKAVSKPKNSAKASSKKKPDSKKSAQKGTVGSTKQHKAKSTDSQRSKHTTR</sequence>
<name>A0ABT9BG46_9BACT</name>